<keyword evidence="1" id="KW-1133">Transmembrane helix</keyword>
<dbReference type="Proteomes" id="UP001299876">
    <property type="component" value="Unassembled WGS sequence"/>
</dbReference>
<name>A0ABT0ETM9_9PSED</name>
<gene>
    <name evidence="2" type="ORF">L9059_01135</name>
</gene>
<evidence type="ECO:0008006" key="4">
    <source>
        <dbReference type="Google" id="ProtNLM"/>
    </source>
</evidence>
<dbReference type="RefSeq" id="WP_247286086.1">
    <property type="nucleotide sequence ID" value="NZ_JAKNRW010000001.1"/>
</dbReference>
<feature type="transmembrane region" description="Helical" evidence="1">
    <location>
        <begin position="44"/>
        <end position="66"/>
    </location>
</feature>
<evidence type="ECO:0000256" key="1">
    <source>
        <dbReference type="SAM" id="Phobius"/>
    </source>
</evidence>
<keyword evidence="1" id="KW-0472">Membrane</keyword>
<evidence type="ECO:0000313" key="3">
    <source>
        <dbReference type="Proteomes" id="UP001299876"/>
    </source>
</evidence>
<feature type="transmembrane region" description="Helical" evidence="1">
    <location>
        <begin position="20"/>
        <end position="38"/>
    </location>
</feature>
<keyword evidence="3" id="KW-1185">Reference proteome</keyword>
<dbReference type="EMBL" id="JAKNRW010000001">
    <property type="protein sequence ID" value="MCK1788816.1"/>
    <property type="molecule type" value="Genomic_DNA"/>
</dbReference>
<organism evidence="2 3">
    <name type="scientific">Pseudomonas violetae</name>
    <dbReference type="NCBI Taxonomy" id="2915813"/>
    <lineage>
        <taxon>Bacteria</taxon>
        <taxon>Pseudomonadati</taxon>
        <taxon>Pseudomonadota</taxon>
        <taxon>Gammaproteobacteria</taxon>
        <taxon>Pseudomonadales</taxon>
        <taxon>Pseudomonadaceae</taxon>
        <taxon>Pseudomonas</taxon>
    </lineage>
</organism>
<evidence type="ECO:0000313" key="2">
    <source>
        <dbReference type="EMBL" id="MCK1788816.1"/>
    </source>
</evidence>
<proteinExistence type="predicted"/>
<keyword evidence="1" id="KW-0812">Transmembrane</keyword>
<protein>
    <recommendedName>
        <fullName evidence="4">Thiol:disulfide interchange protein</fullName>
    </recommendedName>
</protein>
<accession>A0ABT0ETM9</accession>
<sequence length="236" mass="24444">MSSRLRPGEILLKNPPARSALGVAGVFTALILVALPAISWAPAGLIAIGLCAAASGFLLLSGIGASRIQKPQAVAGIFMVVYGVSCLGGGFSGHSDPLMPLLHEQAPQDAGGELWTRATSADQAQAFLGAAEAATQKALIFWGDVECELCNRAMALGVLSPSINPKLAGYRLIHVKGRGPAIEALRARYGASGQPALTLLRGDGNVPDYGRINSTADAVAVMRLLEFDEQAEAAMR</sequence>
<comment type="caution">
    <text evidence="2">The sequence shown here is derived from an EMBL/GenBank/DDBJ whole genome shotgun (WGS) entry which is preliminary data.</text>
</comment>
<feature type="transmembrane region" description="Helical" evidence="1">
    <location>
        <begin position="73"/>
        <end position="91"/>
    </location>
</feature>
<reference evidence="2 3" key="1">
    <citation type="submission" date="2022-02" db="EMBL/GenBank/DDBJ databases">
        <title>Comparative genomics of the first Antarctic Pseudomonas spp. capable of biotransforming 2,4,6-Trinitrotoluene.</title>
        <authorList>
            <person name="Cabrera M.A."/>
            <person name="Marquez S.L."/>
            <person name="Perez-Donoso J.M."/>
        </authorList>
    </citation>
    <scope>NUCLEOTIDE SEQUENCE [LARGE SCALE GENOMIC DNA]</scope>
    <source>
        <strain evidence="2 3">TNT19</strain>
    </source>
</reference>